<dbReference type="Proteomes" id="UP000228987">
    <property type="component" value="Unassembled WGS sequence"/>
</dbReference>
<evidence type="ECO:0000313" key="8">
    <source>
        <dbReference type="Proteomes" id="UP000228987"/>
    </source>
</evidence>
<keyword evidence="5" id="KW-0732">Signal</keyword>
<organism evidence="7 8">
    <name type="scientific">SAR86 cluster bacterium</name>
    <dbReference type="NCBI Taxonomy" id="2030880"/>
    <lineage>
        <taxon>Bacteria</taxon>
        <taxon>Pseudomonadati</taxon>
        <taxon>Pseudomonadota</taxon>
        <taxon>Gammaproteobacteria</taxon>
        <taxon>SAR86 cluster</taxon>
    </lineage>
</organism>
<evidence type="ECO:0000256" key="4">
    <source>
        <dbReference type="PROSITE-ProRule" id="PRU00433"/>
    </source>
</evidence>
<feature type="signal peptide" evidence="5">
    <location>
        <begin position="1"/>
        <end position="23"/>
    </location>
</feature>
<protein>
    <submittedName>
        <fullName evidence="7">Cytochrome C</fullName>
    </submittedName>
</protein>
<dbReference type="PROSITE" id="PS51007">
    <property type="entry name" value="CYTC"/>
    <property type="match status" value="1"/>
</dbReference>
<feature type="domain" description="Cytochrome c" evidence="6">
    <location>
        <begin position="58"/>
        <end position="145"/>
    </location>
</feature>
<feature type="chain" id="PRO_5012359419" evidence="5">
    <location>
        <begin position="24"/>
        <end position="176"/>
    </location>
</feature>
<dbReference type="InterPro" id="IPR036909">
    <property type="entry name" value="Cyt_c-like_dom_sf"/>
</dbReference>
<keyword evidence="2 4" id="KW-0479">Metal-binding</keyword>
<dbReference type="PANTHER" id="PTHR35008:SF8">
    <property type="entry name" value="ALCOHOL DEHYDROGENASE CYTOCHROME C SUBUNIT"/>
    <property type="match status" value="1"/>
</dbReference>
<evidence type="ECO:0000313" key="7">
    <source>
        <dbReference type="EMBL" id="PCJ39370.1"/>
    </source>
</evidence>
<evidence type="ECO:0000256" key="5">
    <source>
        <dbReference type="SAM" id="SignalP"/>
    </source>
</evidence>
<dbReference type="Gene3D" id="1.10.760.10">
    <property type="entry name" value="Cytochrome c-like domain"/>
    <property type="match status" value="1"/>
</dbReference>
<keyword evidence="1 4" id="KW-0349">Heme</keyword>
<evidence type="ECO:0000256" key="2">
    <source>
        <dbReference type="ARBA" id="ARBA00022723"/>
    </source>
</evidence>
<proteinExistence type="predicted"/>
<keyword evidence="3 4" id="KW-0408">Iron</keyword>
<dbReference type="InterPro" id="IPR051459">
    <property type="entry name" value="Cytochrome_c-type_DH"/>
</dbReference>
<dbReference type="GO" id="GO:0020037">
    <property type="term" value="F:heme binding"/>
    <property type="evidence" value="ECO:0007669"/>
    <property type="project" value="InterPro"/>
</dbReference>
<dbReference type="AlphaFoldDB" id="A0A2A5C7C1"/>
<dbReference type="PANTHER" id="PTHR35008">
    <property type="entry name" value="BLL4482 PROTEIN-RELATED"/>
    <property type="match status" value="1"/>
</dbReference>
<reference evidence="8" key="1">
    <citation type="submission" date="2017-08" db="EMBL/GenBank/DDBJ databases">
        <title>A dynamic microbial community with high functional redundancy inhabits the cold, oxic subseafloor aquifer.</title>
        <authorList>
            <person name="Tully B.J."/>
            <person name="Wheat C.G."/>
            <person name="Glazer B.T."/>
            <person name="Huber J.A."/>
        </authorList>
    </citation>
    <scope>NUCLEOTIDE SEQUENCE [LARGE SCALE GENOMIC DNA]</scope>
</reference>
<name>A0A2A5C7C1_9GAMM</name>
<comment type="caution">
    <text evidence="7">The sequence shown here is derived from an EMBL/GenBank/DDBJ whole genome shotgun (WGS) entry which is preliminary data.</text>
</comment>
<dbReference type="EMBL" id="NVWI01000015">
    <property type="protein sequence ID" value="PCJ39370.1"/>
    <property type="molecule type" value="Genomic_DNA"/>
</dbReference>
<gene>
    <name evidence="7" type="ORF">COA71_13970</name>
</gene>
<dbReference type="GO" id="GO:0009055">
    <property type="term" value="F:electron transfer activity"/>
    <property type="evidence" value="ECO:0007669"/>
    <property type="project" value="InterPro"/>
</dbReference>
<dbReference type="InterPro" id="IPR009056">
    <property type="entry name" value="Cyt_c-like_dom"/>
</dbReference>
<evidence type="ECO:0000259" key="6">
    <source>
        <dbReference type="PROSITE" id="PS51007"/>
    </source>
</evidence>
<evidence type="ECO:0000256" key="3">
    <source>
        <dbReference type="ARBA" id="ARBA00023004"/>
    </source>
</evidence>
<sequence length="176" mass="19032">MFTRKFIVTLCCGLSLIFVQNLAAQEGPGLGVPITEEDLAPWDISIETDGSGLPPGSGTAQAGESIYIAQCLACHGVEGEGQPYDRLVGGHGTLDQLDQVRTVGSFWPYATTVFDYIRRAMPFNTPQTLSDDDIYALTAYLFYLNGIIDQDDILDASSLAEIEMPNADGFILGYPL</sequence>
<dbReference type="SUPFAM" id="SSF46626">
    <property type="entry name" value="Cytochrome c"/>
    <property type="match status" value="1"/>
</dbReference>
<accession>A0A2A5C7C1</accession>
<dbReference type="GO" id="GO:0046872">
    <property type="term" value="F:metal ion binding"/>
    <property type="evidence" value="ECO:0007669"/>
    <property type="project" value="UniProtKB-KW"/>
</dbReference>
<dbReference type="Pfam" id="PF13442">
    <property type="entry name" value="Cytochrome_CBB3"/>
    <property type="match status" value="1"/>
</dbReference>
<evidence type="ECO:0000256" key="1">
    <source>
        <dbReference type="ARBA" id="ARBA00022617"/>
    </source>
</evidence>